<keyword evidence="2 7" id="KW-0812">Transmembrane</keyword>
<evidence type="ECO:0000313" key="10">
    <source>
        <dbReference type="Proteomes" id="UP000243342"/>
    </source>
</evidence>
<dbReference type="HAMAP" id="MF_02065">
    <property type="entry name" value="MltG"/>
    <property type="match status" value="1"/>
</dbReference>
<feature type="region of interest" description="Disordered" evidence="8">
    <location>
        <begin position="1"/>
        <end position="26"/>
    </location>
</feature>
<dbReference type="GO" id="GO:0009252">
    <property type="term" value="P:peptidoglycan biosynthetic process"/>
    <property type="evidence" value="ECO:0007669"/>
    <property type="project" value="UniProtKB-UniRule"/>
</dbReference>
<comment type="catalytic activity">
    <reaction evidence="7">
        <text>a peptidoglycan chain = a peptidoglycan chain with N-acetyl-1,6-anhydromuramyl-[peptide] at the reducing end + a peptidoglycan chain with N-acetylglucosamine at the non-reducing end.</text>
        <dbReference type="EC" id="4.2.2.29"/>
    </reaction>
</comment>
<feature type="compositionally biased region" description="Basic and acidic residues" evidence="8">
    <location>
        <begin position="1"/>
        <end position="19"/>
    </location>
</feature>
<comment type="similarity">
    <text evidence="7">Belongs to the transglycosylase MltG family.</text>
</comment>
<keyword evidence="1 7" id="KW-1003">Cell membrane</keyword>
<dbReference type="GO" id="GO:0005886">
    <property type="term" value="C:plasma membrane"/>
    <property type="evidence" value="ECO:0007669"/>
    <property type="project" value="UniProtKB-SubCell"/>
</dbReference>
<comment type="subcellular location">
    <subcellularLocation>
        <location evidence="7">Cell membrane</location>
        <topology evidence="7">Single-pass membrane protein</topology>
    </subcellularLocation>
</comment>
<dbReference type="EMBL" id="MLCF01000007">
    <property type="protein sequence ID" value="OIV39068.1"/>
    <property type="molecule type" value="Genomic_DNA"/>
</dbReference>
<comment type="function">
    <text evidence="7">Functions as a peptidoglycan terminase that cleaves nascent peptidoglycan strands endolytically to terminate their elongation.</text>
</comment>
<dbReference type="EC" id="4.2.2.29" evidence="7"/>
<keyword evidence="5 7" id="KW-0456">Lyase</keyword>
<evidence type="ECO:0000256" key="4">
    <source>
        <dbReference type="ARBA" id="ARBA00023136"/>
    </source>
</evidence>
<proteinExistence type="inferred from homology"/>
<accession>A0A1J7CC39</accession>
<dbReference type="PANTHER" id="PTHR30518">
    <property type="entry name" value="ENDOLYTIC MUREIN TRANSGLYCOSYLASE"/>
    <property type="match status" value="1"/>
</dbReference>
<keyword evidence="3 7" id="KW-1133">Transmembrane helix</keyword>
<keyword evidence="4 7" id="KW-0472">Membrane</keyword>
<evidence type="ECO:0000256" key="8">
    <source>
        <dbReference type="SAM" id="MobiDB-lite"/>
    </source>
</evidence>
<reference evidence="9 10" key="1">
    <citation type="submission" date="2016-10" db="EMBL/GenBank/DDBJ databases">
        <title>Genome sequence of Streptomyces gilvigriseus MUSC 26.</title>
        <authorList>
            <person name="Lee L.-H."/>
            <person name="Ser H.-L."/>
        </authorList>
    </citation>
    <scope>NUCLEOTIDE SEQUENCE [LARGE SCALE GENOMIC DNA]</scope>
    <source>
        <strain evidence="9 10">MUSC 26</strain>
    </source>
</reference>
<dbReference type="InterPro" id="IPR003770">
    <property type="entry name" value="MLTG-like"/>
</dbReference>
<evidence type="ECO:0000256" key="1">
    <source>
        <dbReference type="ARBA" id="ARBA00022475"/>
    </source>
</evidence>
<evidence type="ECO:0000313" key="9">
    <source>
        <dbReference type="EMBL" id="OIV39068.1"/>
    </source>
</evidence>
<evidence type="ECO:0000256" key="7">
    <source>
        <dbReference type="HAMAP-Rule" id="MF_02065"/>
    </source>
</evidence>
<evidence type="ECO:0000256" key="5">
    <source>
        <dbReference type="ARBA" id="ARBA00023239"/>
    </source>
</evidence>
<evidence type="ECO:0000256" key="3">
    <source>
        <dbReference type="ARBA" id="ARBA00022989"/>
    </source>
</evidence>
<feature type="site" description="Important for catalytic activity" evidence="7">
    <location>
        <position position="253"/>
    </location>
</feature>
<keyword evidence="10" id="KW-1185">Reference proteome</keyword>
<evidence type="ECO:0000256" key="6">
    <source>
        <dbReference type="ARBA" id="ARBA00023316"/>
    </source>
</evidence>
<dbReference type="STRING" id="1428644.BIV57_02240"/>
<dbReference type="AlphaFoldDB" id="A0A1J7CC39"/>
<evidence type="ECO:0000256" key="2">
    <source>
        <dbReference type="ARBA" id="ARBA00022692"/>
    </source>
</evidence>
<dbReference type="Gene3D" id="3.30.1490.480">
    <property type="entry name" value="Endolytic murein transglycosylase"/>
    <property type="match status" value="1"/>
</dbReference>
<keyword evidence="6 7" id="KW-0961">Cell wall biogenesis/degradation</keyword>
<dbReference type="GO" id="GO:0071555">
    <property type="term" value="P:cell wall organization"/>
    <property type="evidence" value="ECO:0007669"/>
    <property type="project" value="UniProtKB-KW"/>
</dbReference>
<dbReference type="CDD" id="cd08010">
    <property type="entry name" value="MltG_like"/>
    <property type="match status" value="1"/>
</dbReference>
<sequence length="374" mass="40857">MTELGLMDHEPRGRRAERNSHRRRKKRRRRSGCALFVALLVLVAVVAVGGWYGYRFYQEKFGAAPDYVGDGSGSVTVEIPDGAGTAQIADILYKDAVVKSAGAFLDAAKKQPSKAATIQPGTYPLHRHMSGVSAFSVLTDPKNINALTIPEGTRASKVYQLIDEKLKAKPGTTEKAATTQDIGLPAYAKHNPEGFLWPTRYTVGQNTTPAALLKQMVQQAESEYQQDGIDQAAARLNLSPYQMIIIGSLVQAEAQQDADYGKVARVIDNRIGKGMKLEFDSTINYALNRSTLTTTSADQRTQSPYNTYLHTGLPPGPIGNPGHQAMEAAVNPTPGDWLYFVTVKPGDTRFTASFAQHQKNVAEFNQYQKTHGGQ</sequence>
<organism evidence="9 10">
    <name type="scientific">Mangrovactinospora gilvigrisea</name>
    <dbReference type="NCBI Taxonomy" id="1428644"/>
    <lineage>
        <taxon>Bacteria</taxon>
        <taxon>Bacillati</taxon>
        <taxon>Actinomycetota</taxon>
        <taxon>Actinomycetes</taxon>
        <taxon>Kitasatosporales</taxon>
        <taxon>Streptomycetaceae</taxon>
        <taxon>Mangrovactinospora</taxon>
    </lineage>
</organism>
<gene>
    <name evidence="7" type="primary">mltG</name>
    <name evidence="9" type="ORF">BIV57_02240</name>
</gene>
<dbReference type="Pfam" id="PF02618">
    <property type="entry name" value="YceG"/>
    <property type="match status" value="1"/>
</dbReference>
<feature type="transmembrane region" description="Helical" evidence="7">
    <location>
        <begin position="32"/>
        <end position="54"/>
    </location>
</feature>
<dbReference type="NCBIfam" id="TIGR00247">
    <property type="entry name" value="endolytic transglycosylase MltG"/>
    <property type="match status" value="1"/>
</dbReference>
<dbReference type="Proteomes" id="UP000243342">
    <property type="component" value="Unassembled WGS sequence"/>
</dbReference>
<name>A0A1J7CC39_9ACTN</name>
<comment type="caution">
    <text evidence="9">The sequence shown here is derived from an EMBL/GenBank/DDBJ whole genome shotgun (WGS) entry which is preliminary data.</text>
</comment>
<protein>
    <recommendedName>
        <fullName evidence="7">Endolytic murein transglycosylase</fullName>
        <ecNumber evidence="7">4.2.2.29</ecNumber>
    </recommendedName>
    <alternativeName>
        <fullName evidence="7">Peptidoglycan lytic transglycosylase</fullName>
    </alternativeName>
    <alternativeName>
        <fullName evidence="7">Peptidoglycan polymerization terminase</fullName>
    </alternativeName>
</protein>
<dbReference type="GO" id="GO:0008932">
    <property type="term" value="F:lytic endotransglycosylase activity"/>
    <property type="evidence" value="ECO:0007669"/>
    <property type="project" value="UniProtKB-UniRule"/>
</dbReference>
<dbReference type="PANTHER" id="PTHR30518:SF2">
    <property type="entry name" value="ENDOLYTIC MUREIN TRANSGLYCOSYLASE"/>
    <property type="match status" value="1"/>
</dbReference>